<dbReference type="EMBL" id="JACCCU010000002">
    <property type="protein sequence ID" value="NYF90586.1"/>
    <property type="molecule type" value="Genomic_DNA"/>
</dbReference>
<comment type="catalytic activity">
    <reaction evidence="1">
        <text>a beta-lactam + H2O = a substituted beta-amino acid</text>
        <dbReference type="Rhea" id="RHEA:20401"/>
        <dbReference type="ChEBI" id="CHEBI:15377"/>
        <dbReference type="ChEBI" id="CHEBI:35627"/>
        <dbReference type="ChEBI" id="CHEBI:140347"/>
        <dbReference type="EC" id="3.5.2.6"/>
    </reaction>
</comment>
<dbReference type="GO" id="GO:0071555">
    <property type="term" value="P:cell wall organization"/>
    <property type="evidence" value="ECO:0007669"/>
    <property type="project" value="TreeGrafter"/>
</dbReference>
<reference evidence="10 11" key="1">
    <citation type="submission" date="2020-07" db="EMBL/GenBank/DDBJ databases">
        <title>Genomic Encyclopedia of Type Strains, Phase IV (KMG-V): Genome sequencing to study the core and pangenomes of soil and plant-associated prokaryotes.</title>
        <authorList>
            <person name="Whitman W."/>
        </authorList>
    </citation>
    <scope>NUCLEOTIDE SEQUENCE [LARGE SCALE GENOMIC DNA]</scope>
    <source>
        <strain evidence="10 11">M8UP22</strain>
    </source>
</reference>
<evidence type="ECO:0000256" key="6">
    <source>
        <dbReference type="ARBA" id="ARBA00023251"/>
    </source>
</evidence>
<keyword evidence="5" id="KW-0378">Hydrolase</keyword>
<name>A0A852VLZ9_9BACT</name>
<comment type="similarity">
    <text evidence="2">Belongs to the class-D beta-lactamase family.</text>
</comment>
<dbReference type="InterPro" id="IPR001460">
    <property type="entry name" value="PCN-bd_Tpept"/>
</dbReference>
<feature type="compositionally biased region" description="Low complexity" evidence="7">
    <location>
        <begin position="25"/>
        <end position="36"/>
    </location>
</feature>
<feature type="signal peptide" evidence="8">
    <location>
        <begin position="1"/>
        <end position="25"/>
    </location>
</feature>
<sequence>MSRSLKVFGALLFGLVLGAGVGANAATTASGTTPTGKARRHSAGTTRVATTVRARSGASHAGSAHSGSTRSGSYGGRTHVVATHGVVGRHRGARPTLAVRRTRYQEHFSASSFADNLTLGDVVEGEDPLVRAAAIEALGNMNGTAIAIDPSTGRILAMVNQKLALSRGAEPCSTIKLTVALAALEEGIVRKDTPVNLGGRYHMTMTDALAHSNNLYFETLGRQLGFERVKHYANEFGLGELAGYHIQGEQLGTYPDEVLPASLGGVGRMCSFGESVSMTPLQLGALVSAIANGGTLYYLQHPETAVDVATFEPKVKRVLDIAPLIPEISVGMSGAVEYGTARSLRANFSQFPVMGKTGTCSNNGTRFGWFGSFADTPKGQIVTVFFLEGGRPTFGPKAAELTGEFYRALWNKDYFLQKQTVESNGVMGGSE</sequence>
<evidence type="ECO:0000256" key="1">
    <source>
        <dbReference type="ARBA" id="ARBA00001526"/>
    </source>
</evidence>
<dbReference type="PANTHER" id="PTHR30627">
    <property type="entry name" value="PEPTIDOGLYCAN D,D-TRANSPEPTIDASE"/>
    <property type="match status" value="1"/>
</dbReference>
<dbReference type="SUPFAM" id="SSF56601">
    <property type="entry name" value="beta-lactamase/transpeptidase-like"/>
    <property type="match status" value="1"/>
</dbReference>
<feature type="domain" description="Penicillin-binding protein transpeptidase" evidence="9">
    <location>
        <begin position="143"/>
        <end position="391"/>
    </location>
</feature>
<evidence type="ECO:0000313" key="11">
    <source>
        <dbReference type="Proteomes" id="UP000564385"/>
    </source>
</evidence>
<evidence type="ECO:0000256" key="3">
    <source>
        <dbReference type="ARBA" id="ARBA00012865"/>
    </source>
</evidence>
<feature type="region of interest" description="Disordered" evidence="7">
    <location>
        <begin position="25"/>
        <end position="77"/>
    </location>
</feature>
<organism evidence="10 11">
    <name type="scientific">Tunturiibacter lichenicola</name>
    <dbReference type="NCBI Taxonomy" id="2051959"/>
    <lineage>
        <taxon>Bacteria</taxon>
        <taxon>Pseudomonadati</taxon>
        <taxon>Acidobacteriota</taxon>
        <taxon>Terriglobia</taxon>
        <taxon>Terriglobales</taxon>
        <taxon>Acidobacteriaceae</taxon>
        <taxon>Tunturiibacter</taxon>
    </lineage>
</organism>
<protein>
    <recommendedName>
        <fullName evidence="3">beta-lactamase</fullName>
        <ecNumber evidence="3">3.5.2.6</ecNumber>
    </recommendedName>
</protein>
<dbReference type="EC" id="3.5.2.6" evidence="3"/>
<proteinExistence type="inferred from homology"/>
<feature type="compositionally biased region" description="Low complexity" evidence="7">
    <location>
        <begin position="43"/>
        <end position="77"/>
    </location>
</feature>
<dbReference type="AlphaFoldDB" id="A0A852VLZ9"/>
<dbReference type="GO" id="GO:0008658">
    <property type="term" value="F:penicillin binding"/>
    <property type="evidence" value="ECO:0007669"/>
    <property type="project" value="InterPro"/>
</dbReference>
<accession>A0A852VLZ9</accession>
<feature type="chain" id="PRO_5032622828" description="beta-lactamase" evidence="8">
    <location>
        <begin position="26"/>
        <end position="431"/>
    </location>
</feature>
<dbReference type="GO" id="GO:0005886">
    <property type="term" value="C:plasma membrane"/>
    <property type="evidence" value="ECO:0007669"/>
    <property type="project" value="TreeGrafter"/>
</dbReference>
<comment type="caution">
    <text evidence="10">The sequence shown here is derived from an EMBL/GenBank/DDBJ whole genome shotgun (WGS) entry which is preliminary data.</text>
</comment>
<keyword evidence="4 8" id="KW-0732">Signal</keyword>
<keyword evidence="6" id="KW-0046">Antibiotic resistance</keyword>
<evidence type="ECO:0000256" key="8">
    <source>
        <dbReference type="SAM" id="SignalP"/>
    </source>
</evidence>
<dbReference type="InterPro" id="IPR050515">
    <property type="entry name" value="Beta-lactam/transpept"/>
</dbReference>
<dbReference type="Gene3D" id="3.40.710.10">
    <property type="entry name" value="DD-peptidase/beta-lactamase superfamily"/>
    <property type="match status" value="1"/>
</dbReference>
<dbReference type="GO" id="GO:0008800">
    <property type="term" value="F:beta-lactamase activity"/>
    <property type="evidence" value="ECO:0007669"/>
    <property type="project" value="UniProtKB-EC"/>
</dbReference>
<dbReference type="PANTHER" id="PTHR30627:SF6">
    <property type="entry name" value="BETA-LACTAMASE YBXI-RELATED"/>
    <property type="match status" value="1"/>
</dbReference>
<evidence type="ECO:0000259" key="9">
    <source>
        <dbReference type="Pfam" id="PF00905"/>
    </source>
</evidence>
<evidence type="ECO:0000256" key="2">
    <source>
        <dbReference type="ARBA" id="ARBA00007898"/>
    </source>
</evidence>
<evidence type="ECO:0000256" key="5">
    <source>
        <dbReference type="ARBA" id="ARBA00022801"/>
    </source>
</evidence>
<gene>
    <name evidence="10" type="ORF">HDF08_002688</name>
</gene>
<dbReference type="GO" id="GO:0046677">
    <property type="term" value="P:response to antibiotic"/>
    <property type="evidence" value="ECO:0007669"/>
    <property type="project" value="UniProtKB-KW"/>
</dbReference>
<dbReference type="Proteomes" id="UP000564385">
    <property type="component" value="Unassembled WGS sequence"/>
</dbReference>
<dbReference type="Pfam" id="PF00905">
    <property type="entry name" value="Transpeptidase"/>
    <property type="match status" value="1"/>
</dbReference>
<evidence type="ECO:0000256" key="7">
    <source>
        <dbReference type="SAM" id="MobiDB-lite"/>
    </source>
</evidence>
<dbReference type="InterPro" id="IPR012338">
    <property type="entry name" value="Beta-lactam/transpept-like"/>
</dbReference>
<evidence type="ECO:0000256" key="4">
    <source>
        <dbReference type="ARBA" id="ARBA00022729"/>
    </source>
</evidence>
<evidence type="ECO:0000313" key="10">
    <source>
        <dbReference type="EMBL" id="NYF90586.1"/>
    </source>
</evidence>